<dbReference type="Gene3D" id="3.40.50.1110">
    <property type="entry name" value="SGNH hydrolase"/>
    <property type="match status" value="2"/>
</dbReference>
<sequence>MKLEVALAVLVSVFAIAIDGYNCKVVQFIFGDSLSDVGNNDRLPKSLARASLPWYGIDFGNGMPNGRFTNGRTVSDIIGDKMGLPRPPAYLDPSLSEDVILANGVNYASGGGGILNETGGLFVQRFSLYKQIELFQGTQELIRAQIGKPAAEKFFQESQYVVALGSNDFINNYLMPVYSDSWSYNDKTFISYLMETLQGQLKVIHLSNADFSLLCIYYYLLNFKSNSHNVRAVPNSKAMLLFSLVFAPIAVLHVAMTLEEYALAIFWLKINLILFLNIQMLHSLGARKLMVFGLGPMGCIPLQRVLSTSGGCQDRTNKLALSFNQAGSKLLEDFSRNLPNASYRFGDAYEVVNNVITNPSQYGFSNAESPCCSFGKIRPALTCIPVSTLCKDRSKYVFWDEYHPSDSANELIANELIKKLGFHNVTDSNAPTQAPAIAPSPEG</sequence>
<keyword evidence="3" id="KW-0443">Lipid metabolism</keyword>
<dbReference type="Pfam" id="PF00657">
    <property type="entry name" value="Lipase_GDSL"/>
    <property type="match status" value="2"/>
</dbReference>
<evidence type="ECO:0000256" key="3">
    <source>
        <dbReference type="ARBA" id="ARBA00022963"/>
    </source>
</evidence>
<feature type="chain" id="PRO_5041673535" description="GDSL esterase/lipase" evidence="4">
    <location>
        <begin position="21"/>
        <end position="443"/>
    </location>
</feature>
<accession>A0AA88UTW7</accession>
<comment type="similarity">
    <text evidence="1">Belongs to the 'GDSL' lipolytic enzyme family.</text>
</comment>
<keyword evidence="4" id="KW-0732">Signal</keyword>
<dbReference type="EMBL" id="JAVXUO010000933">
    <property type="protein sequence ID" value="KAK2987842.1"/>
    <property type="molecule type" value="Genomic_DNA"/>
</dbReference>
<dbReference type="InterPro" id="IPR035669">
    <property type="entry name" value="SGNH_plant_lipase-like"/>
</dbReference>
<evidence type="ECO:0000313" key="6">
    <source>
        <dbReference type="Proteomes" id="UP001187471"/>
    </source>
</evidence>
<dbReference type="InterPro" id="IPR001087">
    <property type="entry name" value="GDSL"/>
</dbReference>
<evidence type="ECO:0000313" key="5">
    <source>
        <dbReference type="EMBL" id="KAK2987842.1"/>
    </source>
</evidence>
<evidence type="ECO:0000256" key="1">
    <source>
        <dbReference type="ARBA" id="ARBA00008668"/>
    </source>
</evidence>
<dbReference type="CDD" id="cd01837">
    <property type="entry name" value="SGNH_plant_lipase_like"/>
    <property type="match status" value="1"/>
</dbReference>
<comment type="caution">
    <text evidence="5">The sequence shown here is derived from an EMBL/GenBank/DDBJ whole genome shotgun (WGS) entry which is preliminary data.</text>
</comment>
<dbReference type="AlphaFoldDB" id="A0AA88UTW7"/>
<dbReference type="InterPro" id="IPR036514">
    <property type="entry name" value="SGNH_hydro_sf"/>
</dbReference>
<dbReference type="PANTHER" id="PTHR45648">
    <property type="entry name" value="GDSL LIPASE/ACYLHYDROLASE FAMILY PROTEIN (AFU_ORTHOLOGUE AFUA_4G14700)"/>
    <property type="match status" value="1"/>
</dbReference>
<feature type="signal peptide" evidence="4">
    <location>
        <begin position="1"/>
        <end position="20"/>
    </location>
</feature>
<evidence type="ECO:0000256" key="4">
    <source>
        <dbReference type="SAM" id="SignalP"/>
    </source>
</evidence>
<name>A0AA88UTW7_9ASTE</name>
<reference evidence="5" key="1">
    <citation type="submission" date="2022-12" db="EMBL/GenBank/DDBJ databases">
        <title>Draft genome assemblies for two species of Escallonia (Escalloniales).</title>
        <authorList>
            <person name="Chanderbali A."/>
            <person name="Dervinis C."/>
            <person name="Anghel I."/>
            <person name="Soltis D."/>
            <person name="Soltis P."/>
            <person name="Zapata F."/>
        </authorList>
    </citation>
    <scope>NUCLEOTIDE SEQUENCE</scope>
    <source>
        <strain evidence="5">UCBG92.1500</strain>
        <tissue evidence="5">Leaf</tissue>
    </source>
</reference>
<dbReference type="GO" id="GO:0016788">
    <property type="term" value="F:hydrolase activity, acting on ester bonds"/>
    <property type="evidence" value="ECO:0007669"/>
    <property type="project" value="InterPro"/>
</dbReference>
<dbReference type="InterPro" id="IPR051058">
    <property type="entry name" value="GDSL_Est/Lipase"/>
</dbReference>
<evidence type="ECO:0000256" key="2">
    <source>
        <dbReference type="ARBA" id="ARBA00022801"/>
    </source>
</evidence>
<protein>
    <recommendedName>
        <fullName evidence="7">GDSL esterase/lipase</fullName>
    </recommendedName>
</protein>
<proteinExistence type="inferred from homology"/>
<gene>
    <name evidence="5" type="ORF">RJ640_010624</name>
</gene>
<keyword evidence="2" id="KW-0378">Hydrolase</keyword>
<organism evidence="5 6">
    <name type="scientific">Escallonia rubra</name>
    <dbReference type="NCBI Taxonomy" id="112253"/>
    <lineage>
        <taxon>Eukaryota</taxon>
        <taxon>Viridiplantae</taxon>
        <taxon>Streptophyta</taxon>
        <taxon>Embryophyta</taxon>
        <taxon>Tracheophyta</taxon>
        <taxon>Spermatophyta</taxon>
        <taxon>Magnoliopsida</taxon>
        <taxon>eudicotyledons</taxon>
        <taxon>Gunneridae</taxon>
        <taxon>Pentapetalae</taxon>
        <taxon>asterids</taxon>
        <taxon>campanulids</taxon>
        <taxon>Escalloniales</taxon>
        <taxon>Escalloniaceae</taxon>
        <taxon>Escallonia</taxon>
    </lineage>
</organism>
<dbReference type="GO" id="GO:0016042">
    <property type="term" value="P:lipid catabolic process"/>
    <property type="evidence" value="ECO:0007669"/>
    <property type="project" value="UniProtKB-KW"/>
</dbReference>
<evidence type="ECO:0008006" key="7">
    <source>
        <dbReference type="Google" id="ProtNLM"/>
    </source>
</evidence>
<keyword evidence="6" id="KW-1185">Reference proteome</keyword>
<dbReference type="PANTHER" id="PTHR45648:SF8">
    <property type="entry name" value="ZINC FINGER PROTEIN"/>
    <property type="match status" value="1"/>
</dbReference>
<keyword evidence="3" id="KW-0442">Lipid degradation</keyword>
<dbReference type="Proteomes" id="UP001187471">
    <property type="component" value="Unassembled WGS sequence"/>
</dbReference>